<dbReference type="STRING" id="870435.A0A0C3P2W9"/>
<dbReference type="PANTHER" id="PTHR11362:SF82">
    <property type="entry name" value="PHOSPHATIDYLETHANOLAMINE-BINDING PROTEIN 4"/>
    <property type="match status" value="1"/>
</dbReference>
<dbReference type="InParanoid" id="A0A0C3P2W9"/>
<proteinExistence type="predicted"/>
<reference evidence="2" key="2">
    <citation type="submission" date="2015-01" db="EMBL/GenBank/DDBJ databases">
        <title>Evolutionary Origins and Diversification of the Mycorrhizal Mutualists.</title>
        <authorList>
            <consortium name="DOE Joint Genome Institute"/>
            <consortium name="Mycorrhizal Genomics Consortium"/>
            <person name="Kohler A."/>
            <person name="Kuo A."/>
            <person name="Nagy L.G."/>
            <person name="Floudas D."/>
            <person name="Copeland A."/>
            <person name="Barry K.W."/>
            <person name="Cichocki N."/>
            <person name="Veneault-Fourrey C."/>
            <person name="LaButti K."/>
            <person name="Lindquist E.A."/>
            <person name="Lipzen A."/>
            <person name="Lundell T."/>
            <person name="Morin E."/>
            <person name="Murat C."/>
            <person name="Riley R."/>
            <person name="Ohm R."/>
            <person name="Sun H."/>
            <person name="Tunlid A."/>
            <person name="Henrissat B."/>
            <person name="Grigoriev I.V."/>
            <person name="Hibbett D.S."/>
            <person name="Martin F."/>
        </authorList>
    </citation>
    <scope>NUCLEOTIDE SEQUENCE [LARGE SCALE GENOMIC DNA]</scope>
    <source>
        <strain evidence="2">Marx 270</strain>
    </source>
</reference>
<dbReference type="Gene3D" id="1.20.58.1180">
    <property type="match status" value="1"/>
</dbReference>
<sequence length="344" mass="39605">PRRPNISRDRPREWHRPLAFGVLPAYDEALKYIKADSEALKTQEQHLRAALAETKASADPNTEVVQEMEKKLEILQIQSQVNLPEVRWKAKNGMADMSKAVDRHIVEKRWREEGRLDELMERIHQMFVVPDVVPYLRPSLDLRVTYPQARKTSQGHPGKTKHMLVEPGTFLLPEQTSKPPKLYTSVFHTDTRLYTLLMVDPDVPDEANSTFQTYLHWLQPNISLSATSSSPIADLNGHTEYIPPHPQKGTPYHRYTILLLPQKAPVSVPVLQKDQRDGFSVRDFIEKYQLDLAAGGGAFMWREAWGEAVPNIFKEFFGSEEPRYGRPPKPDLYAEARARNKYFK</sequence>
<dbReference type="FunCoup" id="A0A0C3P2W9">
    <property type="interactions" value="13"/>
</dbReference>
<dbReference type="HOGENOM" id="CLU_035836_1_1_1"/>
<protein>
    <recommendedName>
        <fullName evidence="3">PEBP-like protein</fullName>
    </recommendedName>
</protein>
<dbReference type="EMBL" id="KN831960">
    <property type="protein sequence ID" value="KIO07360.1"/>
    <property type="molecule type" value="Genomic_DNA"/>
</dbReference>
<name>A0A0C3P2W9_PISTI</name>
<dbReference type="Proteomes" id="UP000054217">
    <property type="component" value="Unassembled WGS sequence"/>
</dbReference>
<dbReference type="PANTHER" id="PTHR11362">
    <property type="entry name" value="PHOSPHATIDYLETHANOLAMINE-BINDING PROTEIN"/>
    <property type="match status" value="1"/>
</dbReference>
<dbReference type="SUPFAM" id="SSF49777">
    <property type="entry name" value="PEBP-like"/>
    <property type="match status" value="1"/>
</dbReference>
<dbReference type="AlphaFoldDB" id="A0A0C3P2W9"/>
<keyword evidence="2" id="KW-1185">Reference proteome</keyword>
<dbReference type="Gene3D" id="3.90.280.10">
    <property type="entry name" value="PEBP-like"/>
    <property type="match status" value="1"/>
</dbReference>
<evidence type="ECO:0008006" key="3">
    <source>
        <dbReference type="Google" id="ProtNLM"/>
    </source>
</evidence>
<feature type="non-terminal residue" evidence="1">
    <location>
        <position position="1"/>
    </location>
</feature>
<organism evidence="1 2">
    <name type="scientific">Pisolithus tinctorius Marx 270</name>
    <dbReference type="NCBI Taxonomy" id="870435"/>
    <lineage>
        <taxon>Eukaryota</taxon>
        <taxon>Fungi</taxon>
        <taxon>Dikarya</taxon>
        <taxon>Basidiomycota</taxon>
        <taxon>Agaricomycotina</taxon>
        <taxon>Agaricomycetes</taxon>
        <taxon>Agaricomycetidae</taxon>
        <taxon>Boletales</taxon>
        <taxon>Sclerodermatineae</taxon>
        <taxon>Pisolithaceae</taxon>
        <taxon>Pisolithus</taxon>
    </lineage>
</organism>
<dbReference type="InterPro" id="IPR035810">
    <property type="entry name" value="PEBP_euk"/>
</dbReference>
<evidence type="ECO:0000313" key="1">
    <source>
        <dbReference type="EMBL" id="KIO07360.1"/>
    </source>
</evidence>
<dbReference type="InterPro" id="IPR036610">
    <property type="entry name" value="PEBP-like_sf"/>
</dbReference>
<accession>A0A0C3P2W9</accession>
<dbReference type="CDD" id="cd00866">
    <property type="entry name" value="PEBP_euk"/>
    <property type="match status" value="1"/>
</dbReference>
<reference evidence="1 2" key="1">
    <citation type="submission" date="2014-04" db="EMBL/GenBank/DDBJ databases">
        <authorList>
            <consortium name="DOE Joint Genome Institute"/>
            <person name="Kuo A."/>
            <person name="Kohler A."/>
            <person name="Costa M.D."/>
            <person name="Nagy L.G."/>
            <person name="Floudas D."/>
            <person name="Copeland A."/>
            <person name="Barry K.W."/>
            <person name="Cichocki N."/>
            <person name="Veneault-Fourrey C."/>
            <person name="LaButti K."/>
            <person name="Lindquist E.A."/>
            <person name="Lipzen A."/>
            <person name="Lundell T."/>
            <person name="Morin E."/>
            <person name="Murat C."/>
            <person name="Sun H."/>
            <person name="Tunlid A."/>
            <person name="Henrissat B."/>
            <person name="Grigoriev I.V."/>
            <person name="Hibbett D.S."/>
            <person name="Martin F."/>
            <person name="Nordberg H.P."/>
            <person name="Cantor M.N."/>
            <person name="Hua S.X."/>
        </authorList>
    </citation>
    <scope>NUCLEOTIDE SEQUENCE [LARGE SCALE GENOMIC DNA]</scope>
    <source>
        <strain evidence="1 2">Marx 270</strain>
    </source>
</reference>
<gene>
    <name evidence="1" type="ORF">M404DRAFT_136848</name>
</gene>
<dbReference type="Pfam" id="PF01161">
    <property type="entry name" value="PBP"/>
    <property type="match status" value="1"/>
</dbReference>
<dbReference type="OrthoDB" id="2153661at2759"/>
<dbReference type="InterPro" id="IPR008914">
    <property type="entry name" value="PEBP"/>
</dbReference>
<evidence type="ECO:0000313" key="2">
    <source>
        <dbReference type="Proteomes" id="UP000054217"/>
    </source>
</evidence>